<dbReference type="InterPro" id="IPR023393">
    <property type="entry name" value="START-like_dom_sf"/>
</dbReference>
<evidence type="ECO:0000313" key="1">
    <source>
        <dbReference type="EMBL" id="CAA9367024.1"/>
    </source>
</evidence>
<reference evidence="1" key="1">
    <citation type="submission" date="2020-02" db="EMBL/GenBank/DDBJ databases">
        <authorList>
            <person name="Meier V. D."/>
        </authorList>
    </citation>
    <scope>NUCLEOTIDE SEQUENCE</scope>
    <source>
        <strain evidence="1">AVDCRST_MAG21</strain>
    </source>
</reference>
<evidence type="ECO:0008006" key="2">
    <source>
        <dbReference type="Google" id="ProtNLM"/>
    </source>
</evidence>
<gene>
    <name evidence="1" type="ORF">AVDCRST_MAG21-218</name>
</gene>
<protein>
    <recommendedName>
        <fullName evidence="2">Polyketide cyclase/dehydrase</fullName>
    </recommendedName>
</protein>
<proteinExistence type="predicted"/>
<dbReference type="AlphaFoldDB" id="A0A6J4MUG4"/>
<dbReference type="EMBL" id="CADCUL010000043">
    <property type="protein sequence ID" value="CAA9367024.1"/>
    <property type="molecule type" value="Genomic_DNA"/>
</dbReference>
<dbReference type="CDD" id="cd07812">
    <property type="entry name" value="SRPBCC"/>
    <property type="match status" value="1"/>
</dbReference>
<sequence>MAERHVNATPAQVWAVLADGTRYADWVWGTREIRSVDPEWPARDSSIHFTVGIGPLSYADRTTVVACVPHRVLELEIHTGLVGSIRVGVRLTPQRTGTLVMLEEHPASGLWARVHTRLGDIGFAVRAHLLLRELARLAEA</sequence>
<dbReference type="Pfam" id="PF10604">
    <property type="entry name" value="Polyketide_cyc2"/>
    <property type="match status" value="1"/>
</dbReference>
<organism evidence="1">
    <name type="scientific">uncultured Nocardioidaceae bacterium</name>
    <dbReference type="NCBI Taxonomy" id="253824"/>
    <lineage>
        <taxon>Bacteria</taxon>
        <taxon>Bacillati</taxon>
        <taxon>Actinomycetota</taxon>
        <taxon>Actinomycetes</taxon>
        <taxon>Propionibacteriales</taxon>
        <taxon>Nocardioidaceae</taxon>
        <taxon>environmental samples</taxon>
    </lineage>
</organism>
<dbReference type="Gene3D" id="3.30.530.20">
    <property type="match status" value="1"/>
</dbReference>
<dbReference type="SUPFAM" id="SSF55961">
    <property type="entry name" value="Bet v1-like"/>
    <property type="match status" value="1"/>
</dbReference>
<accession>A0A6J4MUG4</accession>
<dbReference type="InterPro" id="IPR019587">
    <property type="entry name" value="Polyketide_cyclase/dehydratase"/>
</dbReference>
<name>A0A6J4MUG4_9ACTN</name>